<reference evidence="1 2" key="2">
    <citation type="journal article" date="2013" name="Plant Cell Physiol.">
        <title>Rice Annotation Project Database (RAP-DB): an integrative and interactive database for rice genomics.</title>
        <authorList>
            <person name="Sakai H."/>
            <person name="Lee S.S."/>
            <person name="Tanaka T."/>
            <person name="Numa H."/>
            <person name="Kim J."/>
            <person name="Kawahara Y."/>
            <person name="Wakimoto H."/>
            <person name="Yang C.C."/>
            <person name="Iwamoto M."/>
            <person name="Abe T."/>
            <person name="Yamada Y."/>
            <person name="Muto A."/>
            <person name="Inokuchi H."/>
            <person name="Ikemura T."/>
            <person name="Matsumoto T."/>
            <person name="Sasaki T."/>
            <person name="Itoh T."/>
        </authorList>
    </citation>
    <scope>NUCLEOTIDE SEQUENCE [LARGE SCALE GENOMIC DNA]</scope>
    <source>
        <strain evidence="2">cv. Nipponbare</strain>
    </source>
</reference>
<gene>
    <name evidence="1" type="ordered locus">Os08g0478566</name>
    <name evidence="1" type="ORF">OSNPB_080478566</name>
</gene>
<dbReference type="AlphaFoldDB" id="A0A0P0XH59"/>
<name>A0A0P0XH59_ORYSJ</name>
<dbReference type="PaxDb" id="39947-A0A0P0XH59"/>
<keyword evidence="2" id="KW-1185">Reference proteome</keyword>
<dbReference type="Gramene" id="Os08t0478566-00">
    <property type="protein sequence ID" value="Os08t0478566-00"/>
    <property type="gene ID" value="Os08g0478566"/>
</dbReference>
<sequence>QTTYGTVDYLSLSVDFLWISLVNHPNKDHYWITTTIFILSFIL</sequence>
<reference evidence="2" key="1">
    <citation type="journal article" date="2005" name="Nature">
        <title>The map-based sequence of the rice genome.</title>
        <authorList>
            <consortium name="International rice genome sequencing project (IRGSP)"/>
            <person name="Matsumoto T."/>
            <person name="Wu J."/>
            <person name="Kanamori H."/>
            <person name="Katayose Y."/>
            <person name="Fujisawa M."/>
            <person name="Namiki N."/>
            <person name="Mizuno H."/>
            <person name="Yamamoto K."/>
            <person name="Antonio B.A."/>
            <person name="Baba T."/>
            <person name="Sakata K."/>
            <person name="Nagamura Y."/>
            <person name="Aoki H."/>
            <person name="Arikawa K."/>
            <person name="Arita K."/>
            <person name="Bito T."/>
            <person name="Chiden Y."/>
            <person name="Fujitsuka N."/>
            <person name="Fukunaka R."/>
            <person name="Hamada M."/>
            <person name="Harada C."/>
            <person name="Hayashi A."/>
            <person name="Hijishita S."/>
            <person name="Honda M."/>
            <person name="Hosokawa S."/>
            <person name="Ichikawa Y."/>
            <person name="Idonuma A."/>
            <person name="Iijima M."/>
            <person name="Ikeda M."/>
            <person name="Ikeno M."/>
            <person name="Ito K."/>
            <person name="Ito S."/>
            <person name="Ito T."/>
            <person name="Ito Y."/>
            <person name="Ito Y."/>
            <person name="Iwabuchi A."/>
            <person name="Kamiya K."/>
            <person name="Karasawa W."/>
            <person name="Kurita K."/>
            <person name="Katagiri S."/>
            <person name="Kikuta A."/>
            <person name="Kobayashi H."/>
            <person name="Kobayashi N."/>
            <person name="Machita K."/>
            <person name="Maehara T."/>
            <person name="Masukawa M."/>
            <person name="Mizubayashi T."/>
            <person name="Mukai Y."/>
            <person name="Nagasaki H."/>
            <person name="Nagata Y."/>
            <person name="Naito S."/>
            <person name="Nakashima M."/>
            <person name="Nakama Y."/>
            <person name="Nakamichi Y."/>
            <person name="Nakamura M."/>
            <person name="Meguro A."/>
            <person name="Negishi M."/>
            <person name="Ohta I."/>
            <person name="Ohta T."/>
            <person name="Okamoto M."/>
            <person name="Ono N."/>
            <person name="Saji S."/>
            <person name="Sakaguchi M."/>
            <person name="Sakai K."/>
            <person name="Shibata M."/>
            <person name="Shimokawa T."/>
            <person name="Song J."/>
            <person name="Takazaki Y."/>
            <person name="Terasawa K."/>
            <person name="Tsugane M."/>
            <person name="Tsuji K."/>
            <person name="Ueda S."/>
            <person name="Waki K."/>
            <person name="Yamagata H."/>
            <person name="Yamamoto M."/>
            <person name="Yamamoto S."/>
            <person name="Yamane H."/>
            <person name="Yoshiki S."/>
            <person name="Yoshihara R."/>
            <person name="Yukawa K."/>
            <person name="Zhong H."/>
            <person name="Yano M."/>
            <person name="Yuan Q."/>
            <person name="Ouyang S."/>
            <person name="Liu J."/>
            <person name="Jones K.M."/>
            <person name="Gansberger K."/>
            <person name="Moffat K."/>
            <person name="Hill J."/>
            <person name="Bera J."/>
            <person name="Fadrosh D."/>
            <person name="Jin S."/>
            <person name="Johri S."/>
            <person name="Kim M."/>
            <person name="Overton L."/>
            <person name="Reardon M."/>
            <person name="Tsitrin T."/>
            <person name="Vuong H."/>
            <person name="Weaver B."/>
            <person name="Ciecko A."/>
            <person name="Tallon L."/>
            <person name="Jackson J."/>
            <person name="Pai G."/>
            <person name="Aken S.V."/>
            <person name="Utterback T."/>
            <person name="Reidmuller S."/>
            <person name="Feldblyum T."/>
            <person name="Hsiao J."/>
            <person name="Zismann V."/>
            <person name="Iobst S."/>
            <person name="de Vazeille A.R."/>
            <person name="Buell C.R."/>
            <person name="Ying K."/>
            <person name="Li Y."/>
            <person name="Lu T."/>
            <person name="Huang Y."/>
            <person name="Zhao Q."/>
            <person name="Feng Q."/>
            <person name="Zhang L."/>
            <person name="Zhu J."/>
            <person name="Weng Q."/>
            <person name="Mu J."/>
            <person name="Lu Y."/>
            <person name="Fan D."/>
            <person name="Liu Y."/>
            <person name="Guan J."/>
            <person name="Zhang Y."/>
            <person name="Yu S."/>
            <person name="Liu X."/>
            <person name="Zhang Y."/>
            <person name="Hong G."/>
            <person name="Han B."/>
            <person name="Choisne N."/>
            <person name="Demange N."/>
            <person name="Orjeda G."/>
            <person name="Samain S."/>
            <person name="Cattolico L."/>
            <person name="Pelletier E."/>
            <person name="Couloux A."/>
            <person name="Segurens B."/>
            <person name="Wincker P."/>
            <person name="D'Hont A."/>
            <person name="Scarpelli C."/>
            <person name="Weissenbach J."/>
            <person name="Salanoubat M."/>
            <person name="Quetier F."/>
            <person name="Yu Y."/>
            <person name="Kim H.R."/>
            <person name="Rambo T."/>
            <person name="Currie J."/>
            <person name="Collura K."/>
            <person name="Luo M."/>
            <person name="Yang T."/>
            <person name="Ammiraju J.S.S."/>
            <person name="Engler F."/>
            <person name="Soderlund C."/>
            <person name="Wing R.A."/>
            <person name="Palmer L.E."/>
            <person name="de la Bastide M."/>
            <person name="Spiegel L."/>
            <person name="Nascimento L."/>
            <person name="Zutavern T."/>
            <person name="O'Shaughnessy A."/>
            <person name="Dike S."/>
            <person name="Dedhia N."/>
            <person name="Preston R."/>
            <person name="Balija V."/>
            <person name="McCombie W.R."/>
            <person name="Chow T."/>
            <person name="Chen H."/>
            <person name="Chung M."/>
            <person name="Chen C."/>
            <person name="Shaw J."/>
            <person name="Wu H."/>
            <person name="Hsiao K."/>
            <person name="Chao Y."/>
            <person name="Chu M."/>
            <person name="Cheng C."/>
            <person name="Hour A."/>
            <person name="Lee P."/>
            <person name="Lin S."/>
            <person name="Lin Y."/>
            <person name="Liou J."/>
            <person name="Liu S."/>
            <person name="Hsing Y."/>
            <person name="Raghuvanshi S."/>
            <person name="Mohanty A."/>
            <person name="Bharti A.K."/>
            <person name="Gaur A."/>
            <person name="Gupta V."/>
            <person name="Kumar D."/>
            <person name="Ravi V."/>
            <person name="Vij S."/>
            <person name="Kapur A."/>
            <person name="Khurana P."/>
            <person name="Khurana P."/>
            <person name="Khurana J.P."/>
            <person name="Tyagi A.K."/>
            <person name="Gaikwad K."/>
            <person name="Singh A."/>
            <person name="Dalal V."/>
            <person name="Srivastava S."/>
            <person name="Dixit A."/>
            <person name="Pal A.K."/>
            <person name="Ghazi I.A."/>
            <person name="Yadav M."/>
            <person name="Pandit A."/>
            <person name="Bhargava A."/>
            <person name="Sureshbabu K."/>
            <person name="Batra K."/>
            <person name="Sharma T.R."/>
            <person name="Mohapatra T."/>
            <person name="Singh N.K."/>
            <person name="Messing J."/>
            <person name="Nelson A.B."/>
            <person name="Fuks G."/>
            <person name="Kavchok S."/>
            <person name="Keizer G."/>
            <person name="Linton E."/>
            <person name="Llaca V."/>
            <person name="Song R."/>
            <person name="Tanyolac B."/>
            <person name="Young S."/>
            <person name="Ho-Il K."/>
            <person name="Hahn J.H."/>
            <person name="Sangsakoo G."/>
            <person name="Vanavichit A."/>
            <person name="de Mattos Luiz.A.T."/>
            <person name="Zimmer P.D."/>
            <person name="Malone G."/>
            <person name="Dellagostin O."/>
            <person name="de Oliveira A.C."/>
            <person name="Bevan M."/>
            <person name="Bancroft I."/>
            <person name="Minx P."/>
            <person name="Cordum H."/>
            <person name="Wilson R."/>
            <person name="Cheng Z."/>
            <person name="Jin W."/>
            <person name="Jiang J."/>
            <person name="Leong S.A."/>
            <person name="Iwama H."/>
            <person name="Gojobori T."/>
            <person name="Itoh T."/>
            <person name="Niimura Y."/>
            <person name="Fujii Y."/>
            <person name="Habara T."/>
            <person name="Sakai H."/>
            <person name="Sato Y."/>
            <person name="Wilson G."/>
            <person name="Kumar K."/>
            <person name="McCouch S."/>
            <person name="Juretic N."/>
            <person name="Hoen D."/>
            <person name="Wright S."/>
            <person name="Bruskiewich R."/>
            <person name="Bureau T."/>
            <person name="Miyao A."/>
            <person name="Hirochika H."/>
            <person name="Nishikawa T."/>
            <person name="Kadowaki K."/>
            <person name="Sugiura M."/>
            <person name="Burr B."/>
            <person name="Sasaki T."/>
        </authorList>
    </citation>
    <scope>NUCLEOTIDE SEQUENCE [LARGE SCALE GENOMIC DNA]</scope>
    <source>
        <strain evidence="2">cv. Nipponbare</strain>
    </source>
</reference>
<proteinExistence type="predicted"/>
<dbReference type="Proteomes" id="UP000059680">
    <property type="component" value="Chromosome 8"/>
</dbReference>
<accession>A0A0P0XH59</accession>
<protein>
    <submittedName>
        <fullName evidence="1">Os08g0478566 protein</fullName>
    </submittedName>
</protein>
<feature type="non-terminal residue" evidence="1">
    <location>
        <position position="1"/>
    </location>
</feature>
<dbReference type="EMBL" id="AP014964">
    <property type="protein sequence ID" value="BAT05903.1"/>
    <property type="molecule type" value="Genomic_DNA"/>
</dbReference>
<evidence type="ECO:0000313" key="2">
    <source>
        <dbReference type="Proteomes" id="UP000059680"/>
    </source>
</evidence>
<organism evidence="1 2">
    <name type="scientific">Oryza sativa subsp. japonica</name>
    <name type="common">Rice</name>
    <dbReference type="NCBI Taxonomy" id="39947"/>
    <lineage>
        <taxon>Eukaryota</taxon>
        <taxon>Viridiplantae</taxon>
        <taxon>Streptophyta</taxon>
        <taxon>Embryophyta</taxon>
        <taxon>Tracheophyta</taxon>
        <taxon>Spermatophyta</taxon>
        <taxon>Magnoliopsida</taxon>
        <taxon>Liliopsida</taxon>
        <taxon>Poales</taxon>
        <taxon>Poaceae</taxon>
        <taxon>BOP clade</taxon>
        <taxon>Oryzoideae</taxon>
        <taxon>Oryzeae</taxon>
        <taxon>Oryzinae</taxon>
        <taxon>Oryza</taxon>
        <taxon>Oryza sativa</taxon>
    </lineage>
</organism>
<dbReference type="InParanoid" id="A0A0P0XH59"/>
<evidence type="ECO:0000313" key="1">
    <source>
        <dbReference type="EMBL" id="BAT05903.1"/>
    </source>
</evidence>
<reference evidence="1 2" key="3">
    <citation type="journal article" date="2013" name="Rice">
        <title>Improvement of the Oryza sativa Nipponbare reference genome using next generation sequence and optical map data.</title>
        <authorList>
            <person name="Kawahara Y."/>
            <person name="de la Bastide M."/>
            <person name="Hamilton J.P."/>
            <person name="Kanamori H."/>
            <person name="McCombie W.R."/>
            <person name="Ouyang S."/>
            <person name="Schwartz D.C."/>
            <person name="Tanaka T."/>
            <person name="Wu J."/>
            <person name="Zhou S."/>
            <person name="Childs K.L."/>
            <person name="Davidson R.M."/>
            <person name="Lin H."/>
            <person name="Quesada-Ocampo L."/>
            <person name="Vaillancourt B."/>
            <person name="Sakai H."/>
            <person name="Lee S.S."/>
            <person name="Kim J."/>
            <person name="Numa H."/>
            <person name="Itoh T."/>
            <person name="Buell C.R."/>
            <person name="Matsumoto T."/>
        </authorList>
    </citation>
    <scope>NUCLEOTIDE SEQUENCE [LARGE SCALE GENOMIC DNA]</scope>
    <source>
        <strain evidence="2">cv. Nipponbare</strain>
    </source>
</reference>